<evidence type="ECO:0000256" key="4">
    <source>
        <dbReference type="ARBA" id="ARBA00022448"/>
    </source>
</evidence>
<evidence type="ECO:0000256" key="15">
    <source>
        <dbReference type="ARBA" id="ARBA00034036"/>
    </source>
</evidence>
<dbReference type="PANTHER" id="PTHR24092">
    <property type="entry name" value="PROBABLE PHOSPHOLIPID-TRANSPORTING ATPASE"/>
    <property type="match status" value="1"/>
</dbReference>
<comment type="catalytic activity">
    <reaction evidence="17">
        <text>a beta-D-glucosyl-(1&lt;-&gt;1')-N-acylsphing-4-enine(out) + ATP + H2O = a beta-D-glucosyl-(1&lt;-&gt;1')-N-acylsphing-4-enine(in) + ADP + phosphate + H(+)</text>
        <dbReference type="Rhea" id="RHEA:66036"/>
        <dbReference type="ChEBI" id="CHEBI:15377"/>
        <dbReference type="ChEBI" id="CHEBI:15378"/>
        <dbReference type="ChEBI" id="CHEBI:22801"/>
        <dbReference type="ChEBI" id="CHEBI:30616"/>
        <dbReference type="ChEBI" id="CHEBI:43474"/>
        <dbReference type="ChEBI" id="CHEBI:456216"/>
    </reaction>
    <physiologicalReaction direction="left-to-right" evidence="17">
        <dbReference type="Rhea" id="RHEA:66037"/>
    </physiologicalReaction>
</comment>
<dbReference type="RefSeq" id="XP_022465959.1">
    <property type="nucleotide sequence ID" value="XM_022609577.1"/>
</dbReference>
<dbReference type="HOGENOM" id="CLU_000846_0_1_1"/>
<comment type="subcellular location">
    <subcellularLocation>
        <location evidence="2">Cell membrane</location>
        <topology evidence="2">Multi-pass membrane protein</topology>
    </subcellularLocation>
    <subcellularLocation>
        <location evidence="23">Membrane</location>
        <topology evidence="23">Multi-pass membrane protein</topology>
    </subcellularLocation>
</comment>
<keyword evidence="4" id="KW-0813">Transport</keyword>
<evidence type="ECO:0000256" key="11">
    <source>
        <dbReference type="ARBA" id="ARBA00022967"/>
    </source>
</evidence>
<evidence type="ECO:0000313" key="27">
    <source>
        <dbReference type="EMBL" id="CCK71714.1"/>
    </source>
</evidence>
<evidence type="ECO:0000256" key="17">
    <source>
        <dbReference type="ARBA" id="ARBA00050913"/>
    </source>
</evidence>
<dbReference type="CDD" id="cd02073">
    <property type="entry name" value="P-type_ATPase_APLT_Dnf-like"/>
    <property type="match status" value="1"/>
</dbReference>
<evidence type="ECO:0000256" key="1">
    <source>
        <dbReference type="ARBA" id="ARBA00001946"/>
    </source>
</evidence>
<dbReference type="InterPro" id="IPR044492">
    <property type="entry name" value="P_typ_ATPase_HD_dom"/>
</dbReference>
<feature type="transmembrane region" description="Helical" evidence="23">
    <location>
        <begin position="1298"/>
        <end position="1319"/>
    </location>
</feature>
<evidence type="ECO:0000256" key="13">
    <source>
        <dbReference type="ARBA" id="ARBA00023055"/>
    </source>
</evidence>
<dbReference type="FunFam" id="3.40.50.1000:FF:000108">
    <property type="entry name" value="Phospholipid-transporting ATPase"/>
    <property type="match status" value="1"/>
</dbReference>
<feature type="transmembrane region" description="Helical" evidence="23">
    <location>
        <begin position="1153"/>
        <end position="1169"/>
    </location>
</feature>
<keyword evidence="5" id="KW-1003">Cell membrane</keyword>
<dbReference type="GO" id="GO:1990531">
    <property type="term" value="C:phospholipid-translocating ATPase complex"/>
    <property type="evidence" value="ECO:0007669"/>
    <property type="project" value="EnsemblFungi"/>
</dbReference>
<feature type="binding site" evidence="21">
    <location>
        <position position="804"/>
    </location>
    <ligand>
        <name>ATP</name>
        <dbReference type="ChEBI" id="CHEBI:30616"/>
    </ligand>
</feature>
<feature type="compositionally biased region" description="Basic and acidic residues" evidence="24">
    <location>
        <begin position="1"/>
        <end position="10"/>
    </location>
</feature>
<feature type="binding site" evidence="22">
    <location>
        <position position="629"/>
    </location>
    <ligand>
        <name>Mg(2+)</name>
        <dbReference type="ChEBI" id="CHEBI:18420"/>
    </ligand>
</feature>
<evidence type="ECO:0000256" key="22">
    <source>
        <dbReference type="PIRSR" id="PIRSR606539-3"/>
    </source>
</evidence>
<dbReference type="eggNOG" id="KOG0206">
    <property type="taxonomic scope" value="Eukaryota"/>
</dbReference>
<keyword evidence="13" id="KW-0445">Lipid transport</keyword>
<dbReference type="GO" id="GO:0006897">
    <property type="term" value="P:endocytosis"/>
    <property type="evidence" value="ECO:0007669"/>
    <property type="project" value="EnsemblFungi"/>
</dbReference>
<feature type="region of interest" description="Disordered" evidence="24">
    <location>
        <begin position="34"/>
        <end position="53"/>
    </location>
</feature>
<dbReference type="PANTHER" id="PTHR24092:SF180">
    <property type="entry name" value="PHOSPHOLIPID-TRANSPORTING ATPASE DNF1-RELATED"/>
    <property type="match status" value="1"/>
</dbReference>
<proteinExistence type="inferred from homology"/>
<keyword evidence="14 23" id="KW-0472">Membrane</keyword>
<comment type="cofactor">
    <cofactor evidence="1 22">
        <name>Mg(2+)</name>
        <dbReference type="ChEBI" id="CHEBI:18420"/>
    </cofactor>
</comment>
<evidence type="ECO:0000256" key="9">
    <source>
        <dbReference type="ARBA" id="ARBA00022840"/>
    </source>
</evidence>
<dbReference type="FunFam" id="3.40.1110.10:FF:000048">
    <property type="entry name" value="Phospholipid-transporting ATPase"/>
    <property type="match status" value="1"/>
</dbReference>
<dbReference type="SFLD" id="SFLDF00027">
    <property type="entry name" value="p-type_atpase"/>
    <property type="match status" value="1"/>
</dbReference>
<dbReference type="SUPFAM" id="SSF81660">
    <property type="entry name" value="Metal cation-transporting ATPase, ATP-binding domain N"/>
    <property type="match status" value="1"/>
</dbReference>
<feature type="binding site" evidence="21">
    <location>
        <position position="871"/>
    </location>
    <ligand>
        <name>ATP</name>
        <dbReference type="ChEBI" id="CHEBI:30616"/>
    </ligand>
</feature>
<accession>J7S8S4</accession>
<feature type="binding site" evidence="21">
    <location>
        <position position="763"/>
    </location>
    <ligand>
        <name>ATP</name>
        <dbReference type="ChEBI" id="CHEBI:30616"/>
    </ligand>
</feature>
<keyword evidence="6 23" id="KW-0812">Transmembrane</keyword>
<dbReference type="SFLD" id="SFLDG00002">
    <property type="entry name" value="C1.7:_P-type_atpase_like"/>
    <property type="match status" value="1"/>
</dbReference>
<dbReference type="GO" id="GO:0000287">
    <property type="term" value="F:magnesium ion binding"/>
    <property type="evidence" value="ECO:0007669"/>
    <property type="project" value="UniProtKB-UniRule"/>
</dbReference>
<name>J7S8S4_HUIN7</name>
<feature type="transmembrane region" description="Helical" evidence="23">
    <location>
        <begin position="1181"/>
        <end position="1202"/>
    </location>
</feature>
<dbReference type="GO" id="GO:0140351">
    <property type="term" value="F:glycosylceramide flippase activity"/>
    <property type="evidence" value="ECO:0007669"/>
    <property type="project" value="EnsemblFungi"/>
</dbReference>
<feature type="binding site" evidence="21">
    <location>
        <position position="953"/>
    </location>
    <ligand>
        <name>ATP</name>
        <dbReference type="ChEBI" id="CHEBI:30616"/>
    </ligand>
</feature>
<evidence type="ECO:0000256" key="19">
    <source>
        <dbReference type="ARBA" id="ARBA00052223"/>
    </source>
</evidence>
<evidence type="ECO:0000259" key="25">
    <source>
        <dbReference type="Pfam" id="PF16209"/>
    </source>
</evidence>
<dbReference type="NCBIfam" id="TIGR01494">
    <property type="entry name" value="ATPase_P-type"/>
    <property type="match status" value="1"/>
</dbReference>
<dbReference type="Gene3D" id="2.70.150.10">
    <property type="entry name" value="Calcium-transporting ATPase, cytoplasmic transduction domain A"/>
    <property type="match status" value="1"/>
</dbReference>
<gene>
    <name evidence="27" type="primary">KNAG0H02990</name>
    <name evidence="27" type="ordered locus">KNAG_0H02990</name>
</gene>
<evidence type="ECO:0000256" key="8">
    <source>
        <dbReference type="ARBA" id="ARBA00022741"/>
    </source>
</evidence>
<feature type="domain" description="P-type ATPase N-terminal" evidence="25">
    <location>
        <begin position="148"/>
        <end position="199"/>
    </location>
</feature>
<keyword evidence="9 21" id="KW-0067">ATP-binding</keyword>
<dbReference type="InterPro" id="IPR018303">
    <property type="entry name" value="ATPase_P-typ_P_site"/>
</dbReference>
<evidence type="ECO:0000256" key="3">
    <source>
        <dbReference type="ARBA" id="ARBA00008109"/>
    </source>
</evidence>
<feature type="binding site" evidence="21">
    <location>
        <position position="833"/>
    </location>
    <ligand>
        <name>ATP</name>
        <dbReference type="ChEBI" id="CHEBI:30616"/>
    </ligand>
</feature>
<dbReference type="Pfam" id="PF16212">
    <property type="entry name" value="PhoLip_ATPase_C"/>
    <property type="match status" value="1"/>
</dbReference>
<dbReference type="EMBL" id="HE978321">
    <property type="protein sequence ID" value="CCK71714.1"/>
    <property type="molecule type" value="Genomic_DNA"/>
</dbReference>
<dbReference type="GO" id="GO:0016887">
    <property type="term" value="F:ATP hydrolysis activity"/>
    <property type="evidence" value="ECO:0007669"/>
    <property type="project" value="InterPro"/>
</dbReference>
<dbReference type="InterPro" id="IPR001757">
    <property type="entry name" value="P_typ_ATPase"/>
</dbReference>
<dbReference type="OMA" id="KKYIDCC"/>
<dbReference type="Pfam" id="PF16209">
    <property type="entry name" value="PhoLip_ATPase_N"/>
    <property type="match status" value="1"/>
</dbReference>
<dbReference type="Pfam" id="PF13246">
    <property type="entry name" value="Cation_ATPase"/>
    <property type="match status" value="1"/>
</dbReference>
<evidence type="ECO:0000256" key="12">
    <source>
        <dbReference type="ARBA" id="ARBA00022989"/>
    </source>
</evidence>
<dbReference type="GO" id="GO:0005524">
    <property type="term" value="F:ATP binding"/>
    <property type="evidence" value="ECO:0007669"/>
    <property type="project" value="UniProtKB-UniRule"/>
</dbReference>
<sequence length="1519" mass="172178">MDRKKPDHTDGNGTPMSPFDDTYKLEANQEFDLGARDDDFKSESISKGSDGLFEEMVVDSTQDLGERPNDVVGSSDGSLKKSAHRTRKLKREKAFRQMRDNFKDAIDEFKDKKESDDLNERDRSEEYRTVYFNIPLPQDMVDEDGEAIVKYPRNKIRTTKYTPISFFPKNIFLQFNNFANIYFLILCILGAFQIFGVSNPGLAAVPLIVIVILTSIKDGFEDSRRTLLDMEVNNTKTHILTGVENSNVPFDKVSMWRKFKKTNTKILMRVFQYFGEHFTSAGKEARQHRLQQKKKFKRAGTALPRSSLDSMQSIRMSGDYLRPSLDPQIDNQWKQENTGANLVNTNLPVNEDSKFKKNYWKNVRVGDIIRIHNNEEIPADIILLSTSDEDGVCCIETKNLDGETNLKIRQALKCTSNIRSPRNIARTNFWVESEGPHANLFNYQGNFKWLDPTDRATKNEPVSINNVLLRGCTLRNTKWAMGMAIFTGDDTKIMLNSGVTPTKKSRISRELNLSVLINFIVLFVLCLIAAIVNSVYYHRKPKSRDFFEFGTIAKTPTLNGFVSFWVALILYQSLVPISLYISVEIIKTCQAIFIYLDVMLYYEKLDYPCTAKTWSISDDLGQVEYIFSDKTGTLTQNVMEFKKCTVNGVSYGRAYTEALAGLRKRQGIDVDAEAKIERREIAHDREVMIDELSKISDNSQFYPDELTFISKEFAYDIQGTNGAIQQKCCEHFMLALALCHTALVEHDPKDRNRLEIKAQSPDEAALVTTARDVGFGFVGKTKTGLIVEMQGVQKEFELLNILDFNSTRKRMSCIIKIPPKTPDGNPSALLICKGADTVIYSRLSRKSGVNDETVLEKTALHLEQYATEGLRTLCVAQREFDWATYEAWNEKYNVAAAALSHREEELEAVYELIEKDMVLLGGTAIEDKLQDGVPNSIAMLGNAGIKLWVLTGDKVETAINIGFSCNLLNSEMQLLVIKSDGEDVAHYGSTPQEIVSNLLTDYLRDNFGLQGTEEEINHAKNEHSVPKGEFAVIIDGEALKIALANDEDRRKFLLLCKNCKSVLCCRVSPAQKAAVVKLVKNTLDVMTLAIGDGSNDVAMIQAADVGVGIAGEEGRQAVMCSDFAIGQFRYLTRLLLVHGRWCYKRLAEMIPQFFYKNVIFTFALFWNGVHNNYDGSYLFEFTYLTFYNLAFTSIPVIIMGVLDQDVSAKIAMAVPELYRSGILRLDWNQGRFVWYMLDGLYQSVICYFFPYLLYRKNNIVTKNGLGLDHRFYVGIPVAGICVIAANCYLLMEQRRWDCFSCFFIFLSVVIYFGWTGIWSSSLNSFEFFKSASRVFDTPAYWAVIAVGSFFCLLPRFTYDCVQKMLYPSDVDIIREMWSSGMFDRYPENYDPSDPDQEKLEAVYSTPFGDTSYGHIDIASSSNNPSTSVVDEEYAMGNIPSHKEGRLDKGSENRMNVGGPQFRKSINGNMDAGWSAIRTSLDRTRNDMLASRELDTRFSVERARVSLDLPGLTKAETLLK</sequence>
<dbReference type="OrthoDB" id="377733at2759"/>
<dbReference type="Gene3D" id="3.40.50.1000">
    <property type="entry name" value="HAD superfamily/HAD-like"/>
    <property type="match status" value="1"/>
</dbReference>
<reference evidence="28" key="2">
    <citation type="submission" date="2012-08" db="EMBL/GenBank/DDBJ databases">
        <title>Genome sequence of Kazachstania naganishii.</title>
        <authorList>
            <person name="Gordon J.L."/>
            <person name="Armisen D."/>
            <person name="Proux-Wera E."/>
            <person name="OhEigeartaigh S.S."/>
            <person name="Byrne K.P."/>
            <person name="Wolfe K.H."/>
        </authorList>
    </citation>
    <scope>NUCLEOTIDE SEQUENCE [LARGE SCALE GENOMIC DNA]</scope>
    <source>
        <strain evidence="28">ATCC MYA-139 / BCRC 22969 / CBS 8797 / CCRC 22969 / KCTC 17520 / NBRC 10181 / NCYC 3082</strain>
    </source>
</reference>
<comment type="similarity">
    <text evidence="3 23">Belongs to the cation transport ATPase (P-type) (TC 3.A.3) family. Type IV subfamily.</text>
</comment>
<feature type="binding site" evidence="21">
    <location>
        <position position="1066"/>
    </location>
    <ligand>
        <name>ATP</name>
        <dbReference type="ChEBI" id="CHEBI:30616"/>
    </ligand>
</feature>
<evidence type="ECO:0000256" key="10">
    <source>
        <dbReference type="ARBA" id="ARBA00022842"/>
    </source>
</evidence>
<keyword evidence="8 21" id="KW-0547">Nucleotide-binding</keyword>
<comment type="catalytic activity">
    <reaction evidence="19">
        <text>a 1,2-diacyl-sn-glycero-3-phosphocholine(out) + ATP + H2O = a 1,2-diacyl-sn-glycero-3-phosphocholine(in) + ADP + phosphate + H(+)</text>
        <dbReference type="Rhea" id="RHEA:38583"/>
        <dbReference type="ChEBI" id="CHEBI:15377"/>
        <dbReference type="ChEBI" id="CHEBI:15378"/>
        <dbReference type="ChEBI" id="CHEBI:30616"/>
        <dbReference type="ChEBI" id="CHEBI:43474"/>
        <dbReference type="ChEBI" id="CHEBI:57643"/>
        <dbReference type="ChEBI" id="CHEBI:456216"/>
    </reaction>
    <physiologicalReaction direction="left-to-right" evidence="19">
        <dbReference type="Rhea" id="RHEA:38584"/>
    </physiologicalReaction>
</comment>
<dbReference type="InterPro" id="IPR036412">
    <property type="entry name" value="HAD-like_sf"/>
</dbReference>
<dbReference type="GO" id="GO:0090556">
    <property type="term" value="F:phosphatidylserine floppase activity"/>
    <property type="evidence" value="ECO:0007669"/>
    <property type="project" value="RHEA"/>
</dbReference>
<feature type="binding site" evidence="21">
    <location>
        <position position="951"/>
    </location>
    <ligand>
        <name>ATP</name>
        <dbReference type="ChEBI" id="CHEBI:30616"/>
    </ligand>
</feature>
<feature type="transmembrane region" description="Helical" evidence="23">
    <location>
        <begin position="557"/>
        <end position="581"/>
    </location>
</feature>
<evidence type="ECO:0000256" key="18">
    <source>
        <dbReference type="ARBA" id="ARBA00051303"/>
    </source>
</evidence>
<keyword evidence="11 23" id="KW-1278">Translocase</keyword>
<evidence type="ECO:0000256" key="7">
    <source>
        <dbReference type="ARBA" id="ARBA00022723"/>
    </source>
</evidence>
<evidence type="ECO:0000256" key="24">
    <source>
        <dbReference type="SAM" id="MobiDB-lite"/>
    </source>
</evidence>
<evidence type="ECO:0000256" key="21">
    <source>
        <dbReference type="PIRSR" id="PIRSR606539-2"/>
    </source>
</evidence>
<dbReference type="Proteomes" id="UP000006310">
    <property type="component" value="Chromosome 8"/>
</dbReference>
<dbReference type="FunFam" id="3.40.50.1000:FF:000001">
    <property type="entry name" value="Phospholipid-transporting ATPase IC"/>
    <property type="match status" value="1"/>
</dbReference>
<evidence type="ECO:0000256" key="6">
    <source>
        <dbReference type="ARBA" id="ARBA00022692"/>
    </source>
</evidence>
<dbReference type="InterPro" id="IPR032631">
    <property type="entry name" value="P-type_ATPase_N"/>
</dbReference>
<reference evidence="27 28" key="1">
    <citation type="journal article" date="2011" name="Proc. Natl. Acad. Sci. U.S.A.">
        <title>Evolutionary erosion of yeast sex chromosomes by mating-type switching accidents.</title>
        <authorList>
            <person name="Gordon J.L."/>
            <person name="Armisen D."/>
            <person name="Proux-Wera E."/>
            <person name="Oheigeartaigh S.S."/>
            <person name="Byrne K.P."/>
            <person name="Wolfe K.H."/>
        </authorList>
    </citation>
    <scope>NUCLEOTIDE SEQUENCE [LARGE SCALE GENOMIC DNA]</scope>
    <source>
        <strain evidence="28">ATCC MYA-139 / BCRC 22969 / CBS 8797 / CCRC 22969 / KCTC 17520 / NBRC 10181 / NCYC 3082</strain>
    </source>
</reference>
<feature type="binding site" evidence="22">
    <location>
        <position position="1096"/>
    </location>
    <ligand>
        <name>Mg(2+)</name>
        <dbReference type="ChEBI" id="CHEBI:18420"/>
    </ligand>
</feature>
<dbReference type="PRINTS" id="PR00119">
    <property type="entry name" value="CATATPASE"/>
</dbReference>
<comment type="catalytic activity">
    <reaction evidence="18">
        <text>a 1,2-diacyl-sn-glycero-3-phospho-L-serine(out) + ATP + H2O = a 1,2-diacyl-sn-glycero-3-phospho-L-serine(in) + ADP + phosphate + H(+)</text>
        <dbReference type="Rhea" id="RHEA:38567"/>
        <dbReference type="ChEBI" id="CHEBI:15377"/>
        <dbReference type="ChEBI" id="CHEBI:15378"/>
        <dbReference type="ChEBI" id="CHEBI:30616"/>
        <dbReference type="ChEBI" id="CHEBI:43474"/>
        <dbReference type="ChEBI" id="CHEBI:57262"/>
        <dbReference type="ChEBI" id="CHEBI:456216"/>
    </reaction>
    <physiologicalReaction direction="left-to-right" evidence="18">
        <dbReference type="Rhea" id="RHEA:38568"/>
    </physiologicalReaction>
</comment>
<dbReference type="GO" id="GO:0070867">
    <property type="term" value="C:mating projection tip membrane"/>
    <property type="evidence" value="ECO:0007669"/>
    <property type="project" value="EnsemblFungi"/>
</dbReference>
<dbReference type="KEGG" id="kng:KNAG_0H02990"/>
<feature type="binding site" evidence="21">
    <location>
        <position position="631"/>
    </location>
    <ligand>
        <name>ATP</name>
        <dbReference type="ChEBI" id="CHEBI:30616"/>
    </ligand>
</feature>
<feature type="binding site" evidence="22">
    <location>
        <position position="631"/>
    </location>
    <ligand>
        <name>Mg(2+)</name>
        <dbReference type="ChEBI" id="CHEBI:18420"/>
    </ligand>
</feature>
<dbReference type="EC" id="7.6.2.1" evidence="23"/>
<feature type="region of interest" description="Disordered" evidence="24">
    <location>
        <begin position="58"/>
        <end position="90"/>
    </location>
</feature>
<comment type="catalytic activity">
    <reaction evidence="16">
        <text>a 1,2-diacyl-sn-glycero-3-phosphoethanolamine(out) + ATP + H2O = a 1,2-diacyl-sn-glycero-3-phosphoethanolamine(in) + ADP + phosphate + H(+)</text>
        <dbReference type="Rhea" id="RHEA:66132"/>
        <dbReference type="ChEBI" id="CHEBI:15377"/>
        <dbReference type="ChEBI" id="CHEBI:15378"/>
        <dbReference type="ChEBI" id="CHEBI:30616"/>
        <dbReference type="ChEBI" id="CHEBI:43474"/>
        <dbReference type="ChEBI" id="CHEBI:64612"/>
        <dbReference type="ChEBI" id="CHEBI:456216"/>
    </reaction>
    <physiologicalReaction direction="left-to-right" evidence="16">
        <dbReference type="Rhea" id="RHEA:66133"/>
    </physiologicalReaction>
</comment>
<dbReference type="GO" id="GO:0090554">
    <property type="term" value="F:phosphatidylcholine floppase activity"/>
    <property type="evidence" value="ECO:0007669"/>
    <property type="project" value="RHEA"/>
</dbReference>
<dbReference type="GO" id="GO:0099040">
    <property type="term" value="P:ceramide translocation"/>
    <property type="evidence" value="ECO:0007669"/>
    <property type="project" value="EnsemblFungi"/>
</dbReference>
<dbReference type="PROSITE" id="PS00154">
    <property type="entry name" value="ATPASE_E1_E2"/>
    <property type="match status" value="1"/>
</dbReference>
<dbReference type="SUPFAM" id="SSF81653">
    <property type="entry name" value="Calcium ATPase, transduction domain A"/>
    <property type="match status" value="1"/>
</dbReference>
<dbReference type="SUPFAM" id="SSF81665">
    <property type="entry name" value="Calcium ATPase, transmembrane domain M"/>
    <property type="match status" value="1"/>
</dbReference>
<feature type="compositionally biased region" description="Basic and acidic residues" evidence="24">
    <location>
        <begin position="34"/>
        <end position="44"/>
    </location>
</feature>
<evidence type="ECO:0000256" key="23">
    <source>
        <dbReference type="RuleBase" id="RU362033"/>
    </source>
</evidence>
<organism evidence="27 28">
    <name type="scientific">Huiozyma naganishii (strain ATCC MYA-139 / BCRC 22969 / CBS 8797 / KCTC 17520 / NBRC 10181 / NCYC 3082 / Yp74L-3)</name>
    <name type="common">Yeast</name>
    <name type="synonym">Kazachstania naganishii</name>
    <dbReference type="NCBI Taxonomy" id="1071383"/>
    <lineage>
        <taxon>Eukaryota</taxon>
        <taxon>Fungi</taxon>
        <taxon>Dikarya</taxon>
        <taxon>Ascomycota</taxon>
        <taxon>Saccharomycotina</taxon>
        <taxon>Saccharomycetes</taxon>
        <taxon>Saccharomycetales</taxon>
        <taxon>Saccharomycetaceae</taxon>
        <taxon>Huiozyma</taxon>
    </lineage>
</organism>
<feature type="transmembrane region" description="Helical" evidence="23">
    <location>
        <begin position="178"/>
        <end position="195"/>
    </location>
</feature>
<dbReference type="NCBIfam" id="TIGR01652">
    <property type="entry name" value="ATPase-Plipid"/>
    <property type="match status" value="1"/>
</dbReference>
<feature type="transmembrane region" description="Helical" evidence="23">
    <location>
        <begin position="201"/>
        <end position="220"/>
    </location>
</feature>
<protein>
    <recommendedName>
        <fullName evidence="23">Phospholipid-transporting ATPase</fullName>
        <ecNumber evidence="23">7.6.2.1</ecNumber>
    </recommendedName>
</protein>
<evidence type="ECO:0000259" key="26">
    <source>
        <dbReference type="Pfam" id="PF16212"/>
    </source>
</evidence>
<dbReference type="GeneID" id="34527446"/>
<dbReference type="Gene3D" id="3.40.1110.10">
    <property type="entry name" value="Calcium-transporting ATPase, cytoplasmic domain N"/>
    <property type="match status" value="1"/>
</dbReference>
<dbReference type="InterPro" id="IPR023299">
    <property type="entry name" value="ATPase_P-typ_cyto_dom_N"/>
</dbReference>
<feature type="binding site" evidence="21">
    <location>
        <position position="1072"/>
    </location>
    <ligand>
        <name>ATP</name>
        <dbReference type="ChEBI" id="CHEBI:30616"/>
    </ligand>
</feature>
<feature type="binding site" evidence="21">
    <location>
        <position position="629"/>
    </location>
    <ligand>
        <name>ATP</name>
        <dbReference type="ChEBI" id="CHEBI:30616"/>
    </ligand>
</feature>
<evidence type="ECO:0000256" key="2">
    <source>
        <dbReference type="ARBA" id="ARBA00004651"/>
    </source>
</evidence>
<dbReference type="InterPro" id="IPR008250">
    <property type="entry name" value="ATPase_P-typ_transduc_dom_A_sf"/>
</dbReference>
<feature type="region of interest" description="Disordered" evidence="24">
    <location>
        <begin position="1"/>
        <end position="23"/>
    </location>
</feature>
<feature type="binding site" evidence="21">
    <location>
        <position position="952"/>
    </location>
    <ligand>
        <name>ATP</name>
        <dbReference type="ChEBI" id="CHEBI:30616"/>
    </ligand>
</feature>
<dbReference type="SFLD" id="SFLDS00003">
    <property type="entry name" value="Haloacid_Dehalogenase"/>
    <property type="match status" value="1"/>
</dbReference>
<dbReference type="STRING" id="1071383.J7S8S4"/>
<evidence type="ECO:0000256" key="14">
    <source>
        <dbReference type="ARBA" id="ARBA00023136"/>
    </source>
</evidence>
<evidence type="ECO:0000313" key="28">
    <source>
        <dbReference type="Proteomes" id="UP000006310"/>
    </source>
</evidence>
<feature type="transmembrane region" description="Helical" evidence="23">
    <location>
        <begin position="513"/>
        <end position="537"/>
    </location>
</feature>
<feature type="binding site" evidence="21">
    <location>
        <position position="630"/>
    </location>
    <ligand>
        <name>ATP</name>
        <dbReference type="ChEBI" id="CHEBI:30616"/>
    </ligand>
</feature>
<keyword evidence="7 22" id="KW-0479">Metal-binding</keyword>
<keyword evidence="10 22" id="KW-0460">Magnesium</keyword>
<feature type="domain" description="P-type ATPase C-terminal" evidence="26">
    <location>
        <begin position="1118"/>
        <end position="1368"/>
    </location>
</feature>
<dbReference type="GO" id="GO:0007163">
    <property type="term" value="P:establishment or maintenance of cell polarity"/>
    <property type="evidence" value="ECO:0007669"/>
    <property type="project" value="EnsemblFungi"/>
</dbReference>
<feature type="transmembrane region" description="Helical" evidence="23">
    <location>
        <begin position="1339"/>
        <end position="1358"/>
    </location>
</feature>
<dbReference type="SUPFAM" id="SSF56784">
    <property type="entry name" value="HAD-like"/>
    <property type="match status" value="1"/>
</dbReference>
<keyword evidence="12 23" id="KW-1133">Transmembrane helix</keyword>
<dbReference type="InterPro" id="IPR006539">
    <property type="entry name" value="P-type_ATPase_IV"/>
</dbReference>
<feature type="binding site" evidence="22">
    <location>
        <position position="1092"/>
    </location>
    <ligand>
        <name>Mg(2+)</name>
        <dbReference type="ChEBI" id="CHEBI:18420"/>
    </ligand>
</feature>
<evidence type="ECO:0000256" key="5">
    <source>
        <dbReference type="ARBA" id="ARBA00022475"/>
    </source>
</evidence>
<keyword evidence="28" id="KW-1185">Reference proteome</keyword>
<feature type="active site" description="4-aspartylphosphate intermediate" evidence="20">
    <location>
        <position position="629"/>
    </location>
</feature>
<dbReference type="InterPro" id="IPR023298">
    <property type="entry name" value="ATPase_P-typ_TM_dom_sf"/>
</dbReference>
<feature type="binding site" evidence="21">
    <location>
        <position position="1096"/>
    </location>
    <ligand>
        <name>ATP</name>
        <dbReference type="ChEBI" id="CHEBI:30616"/>
    </ligand>
</feature>
<comment type="catalytic activity">
    <reaction evidence="15 23">
        <text>ATP + H2O + phospholipidSide 1 = ADP + phosphate + phospholipidSide 2.</text>
        <dbReference type="EC" id="7.6.2.1"/>
    </reaction>
</comment>
<feature type="binding site" evidence="21">
    <location>
        <position position="1095"/>
    </location>
    <ligand>
        <name>ATP</name>
        <dbReference type="ChEBI" id="CHEBI:30616"/>
    </ligand>
</feature>
<feature type="compositionally biased region" description="Basic residues" evidence="24">
    <location>
        <begin position="81"/>
        <end position="90"/>
    </location>
</feature>
<dbReference type="InterPro" id="IPR023214">
    <property type="entry name" value="HAD_sf"/>
</dbReference>
<feature type="transmembrane region" description="Helical" evidence="23">
    <location>
        <begin position="1232"/>
        <end position="1251"/>
    </location>
</feature>
<evidence type="ECO:0000256" key="20">
    <source>
        <dbReference type="PIRSR" id="PIRSR606539-1"/>
    </source>
</evidence>
<evidence type="ECO:0000256" key="16">
    <source>
        <dbReference type="ARBA" id="ARBA00049128"/>
    </source>
</evidence>
<dbReference type="InterPro" id="IPR032630">
    <property type="entry name" value="P_typ_ATPase_c"/>
</dbReference>
<feature type="transmembrane region" description="Helical" evidence="23">
    <location>
        <begin position="1271"/>
        <end position="1291"/>
    </location>
</feature>
<dbReference type="GO" id="GO:0140346">
    <property type="term" value="F:phosphatidylserine flippase activity"/>
    <property type="evidence" value="ECO:0007669"/>
    <property type="project" value="EnsemblFungi"/>
</dbReference>